<organism evidence="7 8">
    <name type="scientific">Aeromonas enteropelogenes</name>
    <name type="common">Aeromonas trota</name>
    <dbReference type="NCBI Taxonomy" id="29489"/>
    <lineage>
        <taxon>Bacteria</taxon>
        <taxon>Pseudomonadati</taxon>
        <taxon>Pseudomonadota</taxon>
        <taxon>Gammaproteobacteria</taxon>
        <taxon>Aeromonadales</taxon>
        <taxon>Aeromonadaceae</taxon>
        <taxon>Aeromonas</taxon>
    </lineage>
</organism>
<dbReference type="InterPro" id="IPR023302">
    <property type="entry name" value="Pept_S9A_N"/>
</dbReference>
<evidence type="ECO:0000313" key="8">
    <source>
        <dbReference type="Proteomes" id="UP001491613"/>
    </source>
</evidence>
<sequence length="669" mass="75192">MRLDILVATLLATPWSWAQSPLSPPPIASQPHLIAGAPARHDPYFWLRDESRSNPAILALLQEQNRWSEQQLASQQPLEARLRAEFARHPKGDPAPDNWLIRGELAWQVRADGSLWQRQQGESRQLLPPRADEGYYAVGGWALSPDNRLLAIAEDRRGDLDYHITLIALHGGDTLTTLPHRSADLAWSQDGQTLYTIANERGTLRPWQLLSWRAGREQTLYEEADPAWLLSLYRTTDGQHLLLQGNNHDSSEQYLLDSGQPELILPRRRGVEYYLDSQSGWVIKSNRDGAFALYGAAAPGSEWQLLWPEPGEDLGDPEKWRLFDRHLVVQFRQQGEEWLALLDRSGRERQRLPLAMGAGTGWLQGEHDPASDRILVRTQGLSQPPGQRWLDLTSGRWQDHDDPSRANNLPYHSERRWVRSADSTRVPVSLVWRADVATRAVLLYGYGAYGTPMRPYYQKELLSLLDRGFVYAIAHVRGGGMLGDQWTRDGRGINKQNGISDFIAVGQALRHWSSDASPLPLFAMGGSAGGTLVVAALNQQPTLFSGAVLQVPFVDLLGTMSDPTLPLTRQEYREWGNPARAAEYQAMRRVSPYDNLHRAPYPPLLITTALHDSQVPYWEPVKWLARLREHSTGSGPYLLLTEFEGGHGAGGGDRAREFAFLLHLAGITR</sequence>
<keyword evidence="2" id="KW-0645">Protease</keyword>
<evidence type="ECO:0000256" key="3">
    <source>
        <dbReference type="ARBA" id="ARBA00022801"/>
    </source>
</evidence>
<keyword evidence="4" id="KW-0720">Serine protease</keyword>
<evidence type="ECO:0000256" key="4">
    <source>
        <dbReference type="ARBA" id="ARBA00022825"/>
    </source>
</evidence>
<comment type="similarity">
    <text evidence="1">Belongs to the peptidase S9A family.</text>
</comment>
<evidence type="ECO:0000256" key="1">
    <source>
        <dbReference type="ARBA" id="ARBA00005228"/>
    </source>
</evidence>
<dbReference type="PANTHER" id="PTHR11757">
    <property type="entry name" value="PROTEASE FAMILY S9A OLIGOPEPTIDASE"/>
    <property type="match status" value="1"/>
</dbReference>
<evidence type="ECO:0000259" key="6">
    <source>
        <dbReference type="Pfam" id="PF02897"/>
    </source>
</evidence>
<dbReference type="InterPro" id="IPR029058">
    <property type="entry name" value="AB_hydrolase_fold"/>
</dbReference>
<dbReference type="InterPro" id="IPR002470">
    <property type="entry name" value="Peptidase_S9A"/>
</dbReference>
<dbReference type="RefSeq" id="WP_342016694.1">
    <property type="nucleotide sequence ID" value="NZ_JAVTII010000001.1"/>
</dbReference>
<dbReference type="InterPro" id="IPR001375">
    <property type="entry name" value="Peptidase_S9_cat"/>
</dbReference>
<proteinExistence type="inferred from homology"/>
<evidence type="ECO:0000259" key="5">
    <source>
        <dbReference type="Pfam" id="PF00326"/>
    </source>
</evidence>
<reference evidence="7 8" key="1">
    <citation type="submission" date="2024-01" db="EMBL/GenBank/DDBJ databases">
        <title>Horizontal gene transfer in Aeromonas trota.</title>
        <authorList>
            <person name="Otero Olarra J.E."/>
            <person name="Perez Valdespino A."/>
        </authorList>
    </citation>
    <scope>NUCLEOTIDE SEQUENCE [LARGE SCALE GENOMIC DNA]</scope>
    <source>
        <strain evidence="7 8">9.1</strain>
    </source>
</reference>
<dbReference type="Proteomes" id="UP001491613">
    <property type="component" value="Unassembled WGS sequence"/>
</dbReference>
<keyword evidence="3" id="KW-0378">Hydrolase</keyword>
<dbReference type="Pfam" id="PF02897">
    <property type="entry name" value="Peptidase_S9_N"/>
    <property type="match status" value="1"/>
</dbReference>
<dbReference type="Gene3D" id="2.130.10.120">
    <property type="entry name" value="Prolyl oligopeptidase, N-terminal domain"/>
    <property type="match status" value="1"/>
</dbReference>
<feature type="domain" description="Peptidase S9A N-terminal" evidence="6">
    <location>
        <begin position="39"/>
        <end position="387"/>
    </location>
</feature>
<dbReference type="PRINTS" id="PR00862">
    <property type="entry name" value="PROLIGOPTASE"/>
</dbReference>
<dbReference type="Gene3D" id="3.40.50.1820">
    <property type="entry name" value="alpha/beta hydrolase"/>
    <property type="match status" value="1"/>
</dbReference>
<evidence type="ECO:0000256" key="2">
    <source>
        <dbReference type="ARBA" id="ARBA00022670"/>
    </source>
</evidence>
<dbReference type="Pfam" id="PF00326">
    <property type="entry name" value="Peptidase_S9"/>
    <property type="match status" value="1"/>
</dbReference>
<comment type="caution">
    <text evidence="7">The sequence shown here is derived from an EMBL/GenBank/DDBJ whole genome shotgun (WGS) entry which is preliminary data.</text>
</comment>
<dbReference type="InterPro" id="IPR051543">
    <property type="entry name" value="Serine_Peptidase_S9A"/>
</dbReference>
<gene>
    <name evidence="7" type="ORF">V1482_03040</name>
</gene>
<dbReference type="EMBL" id="JAZDDP010000001">
    <property type="protein sequence ID" value="MEL3918382.1"/>
    <property type="molecule type" value="Genomic_DNA"/>
</dbReference>
<dbReference type="PANTHER" id="PTHR11757:SF19">
    <property type="entry name" value="PROLYL ENDOPEPTIDASE-LIKE"/>
    <property type="match status" value="1"/>
</dbReference>
<accession>A0ABU9J724</accession>
<protein>
    <submittedName>
        <fullName evidence="7">Prolyl oligopeptidase family serine peptidase</fullName>
    </submittedName>
</protein>
<dbReference type="SUPFAM" id="SSF50993">
    <property type="entry name" value="Peptidase/esterase 'gauge' domain"/>
    <property type="match status" value="1"/>
</dbReference>
<dbReference type="SUPFAM" id="SSF53474">
    <property type="entry name" value="alpha/beta-Hydrolases"/>
    <property type="match status" value="1"/>
</dbReference>
<feature type="domain" description="Peptidase S9 prolyl oligopeptidase catalytic" evidence="5">
    <location>
        <begin position="460"/>
        <end position="659"/>
    </location>
</feature>
<evidence type="ECO:0000313" key="7">
    <source>
        <dbReference type="EMBL" id="MEL3918382.1"/>
    </source>
</evidence>
<name>A0ABU9J724_AEREN</name>
<keyword evidence="8" id="KW-1185">Reference proteome</keyword>